<evidence type="ECO:0000313" key="2">
    <source>
        <dbReference type="EMBL" id="GKU87423.1"/>
    </source>
</evidence>
<dbReference type="NCBIfam" id="TIGR01640">
    <property type="entry name" value="F_box_assoc_1"/>
    <property type="match status" value="1"/>
</dbReference>
<evidence type="ECO:0000259" key="1">
    <source>
        <dbReference type="Pfam" id="PF07734"/>
    </source>
</evidence>
<keyword evidence="3" id="KW-1185">Reference proteome</keyword>
<dbReference type="InterPro" id="IPR050796">
    <property type="entry name" value="SCF_F-box_component"/>
</dbReference>
<accession>A0AAV5HEZ9</accession>
<evidence type="ECO:0000313" key="3">
    <source>
        <dbReference type="Proteomes" id="UP001054252"/>
    </source>
</evidence>
<dbReference type="InterPro" id="IPR017451">
    <property type="entry name" value="F-box-assoc_interact_dom"/>
</dbReference>
<dbReference type="AlphaFoldDB" id="A0AAV5HEZ9"/>
<dbReference type="EMBL" id="BPVZ01000002">
    <property type="protein sequence ID" value="GKU87423.1"/>
    <property type="molecule type" value="Genomic_DNA"/>
</dbReference>
<feature type="domain" description="F-box associated beta-propeller type 1" evidence="1">
    <location>
        <begin position="81"/>
        <end position="281"/>
    </location>
</feature>
<dbReference type="PANTHER" id="PTHR31672:SF13">
    <property type="entry name" value="F-BOX PROTEIN CPR30-LIKE"/>
    <property type="match status" value="1"/>
</dbReference>
<dbReference type="Pfam" id="PF07734">
    <property type="entry name" value="FBA_1"/>
    <property type="match status" value="1"/>
</dbReference>
<gene>
    <name evidence="2" type="ORF">SLEP1_g1820</name>
</gene>
<dbReference type="PANTHER" id="PTHR31672">
    <property type="entry name" value="BNACNNG10540D PROTEIN"/>
    <property type="match status" value="1"/>
</dbReference>
<name>A0AAV5HEZ9_9ROSI</name>
<reference evidence="2 3" key="1">
    <citation type="journal article" date="2021" name="Commun. Biol.">
        <title>The genome of Shorea leprosula (Dipterocarpaceae) highlights the ecological relevance of drought in aseasonal tropical rainforests.</title>
        <authorList>
            <person name="Ng K.K.S."/>
            <person name="Kobayashi M.J."/>
            <person name="Fawcett J.A."/>
            <person name="Hatakeyama M."/>
            <person name="Paape T."/>
            <person name="Ng C.H."/>
            <person name="Ang C.C."/>
            <person name="Tnah L.H."/>
            <person name="Lee C.T."/>
            <person name="Nishiyama T."/>
            <person name="Sese J."/>
            <person name="O'Brien M.J."/>
            <person name="Copetti D."/>
            <person name="Mohd Noor M.I."/>
            <person name="Ong R.C."/>
            <person name="Putra M."/>
            <person name="Sireger I.Z."/>
            <person name="Indrioko S."/>
            <person name="Kosugi Y."/>
            <person name="Izuno A."/>
            <person name="Isagi Y."/>
            <person name="Lee S.L."/>
            <person name="Shimizu K.K."/>
        </authorList>
    </citation>
    <scope>NUCLEOTIDE SEQUENCE [LARGE SCALE GENOMIC DNA]</scope>
    <source>
        <strain evidence="2">214</strain>
    </source>
</reference>
<organism evidence="2 3">
    <name type="scientific">Rubroshorea leprosula</name>
    <dbReference type="NCBI Taxonomy" id="152421"/>
    <lineage>
        <taxon>Eukaryota</taxon>
        <taxon>Viridiplantae</taxon>
        <taxon>Streptophyta</taxon>
        <taxon>Embryophyta</taxon>
        <taxon>Tracheophyta</taxon>
        <taxon>Spermatophyta</taxon>
        <taxon>Magnoliopsida</taxon>
        <taxon>eudicotyledons</taxon>
        <taxon>Gunneridae</taxon>
        <taxon>Pentapetalae</taxon>
        <taxon>rosids</taxon>
        <taxon>malvids</taxon>
        <taxon>Malvales</taxon>
        <taxon>Dipterocarpaceae</taxon>
        <taxon>Rubroshorea</taxon>
    </lineage>
</organism>
<protein>
    <recommendedName>
        <fullName evidence="1">F-box associated beta-propeller type 1 domain-containing protein</fullName>
    </recommendedName>
</protein>
<sequence>MLGFTVEKRKGGNRRVPTTAVSDLPIPILMDIFSRLPVKTVFICRALHMVPMDTAGILMRNSTSSTRSSSRGFQISHLPCIDVVNSCNGLLCLRTPIYDDPGMVCNPVTGEYVSIPRSKRKHGWARQHLGIGFTAFGFSFRTYRCKVIRSVHLFVSTPNDSYFHDREAEIFTVGEDSWRSIGPAPLFPFESSATVFSKGEVHWLCTDSKTVGSITSFNFEDEKFGEIPSPFHYKRGGCNVRMGILGECLYLTDIVSYDRFEVWVMKEYGVQDSWTKEFVIENQGLYVWPRGLYQPIKYLQNGDVLMFHPSNAFAAYNPSKKGFRCSMSEIWEDNEALHFVEEDKTKELDSYWISYPLI</sequence>
<dbReference type="InterPro" id="IPR006527">
    <property type="entry name" value="F-box-assoc_dom_typ1"/>
</dbReference>
<proteinExistence type="predicted"/>
<dbReference type="Proteomes" id="UP001054252">
    <property type="component" value="Unassembled WGS sequence"/>
</dbReference>
<comment type="caution">
    <text evidence="2">The sequence shown here is derived from an EMBL/GenBank/DDBJ whole genome shotgun (WGS) entry which is preliminary data.</text>
</comment>